<evidence type="ECO:0000313" key="2">
    <source>
        <dbReference type="Proteomes" id="UP000792457"/>
    </source>
</evidence>
<reference evidence="1" key="1">
    <citation type="submission" date="2013-04" db="EMBL/GenBank/DDBJ databases">
        <authorList>
            <person name="Qu J."/>
            <person name="Murali S.C."/>
            <person name="Bandaranaike D."/>
            <person name="Bellair M."/>
            <person name="Blankenburg K."/>
            <person name="Chao H."/>
            <person name="Dinh H."/>
            <person name="Doddapaneni H."/>
            <person name="Downs B."/>
            <person name="Dugan-Rocha S."/>
            <person name="Elkadiri S."/>
            <person name="Gnanaolivu R.D."/>
            <person name="Hernandez B."/>
            <person name="Javaid M."/>
            <person name="Jayaseelan J.C."/>
            <person name="Lee S."/>
            <person name="Li M."/>
            <person name="Ming W."/>
            <person name="Munidasa M."/>
            <person name="Muniz J."/>
            <person name="Nguyen L."/>
            <person name="Ongeri F."/>
            <person name="Osuji N."/>
            <person name="Pu L.-L."/>
            <person name="Puazo M."/>
            <person name="Qu C."/>
            <person name="Quiroz J."/>
            <person name="Raj R."/>
            <person name="Weissenberger G."/>
            <person name="Xin Y."/>
            <person name="Zou X."/>
            <person name="Han Y."/>
            <person name="Richards S."/>
            <person name="Worley K."/>
            <person name="Muzny D."/>
            <person name="Gibbs R."/>
        </authorList>
    </citation>
    <scope>NUCLEOTIDE SEQUENCE</scope>
    <source>
        <strain evidence="1">Sampled in the wild</strain>
    </source>
</reference>
<name>A0A8K0JXF4_LADFU</name>
<dbReference type="AlphaFoldDB" id="A0A8K0JXF4"/>
<organism evidence="1 2">
    <name type="scientific">Ladona fulva</name>
    <name type="common">Scarce chaser dragonfly</name>
    <name type="synonym">Libellula fulva</name>
    <dbReference type="NCBI Taxonomy" id="123851"/>
    <lineage>
        <taxon>Eukaryota</taxon>
        <taxon>Metazoa</taxon>
        <taxon>Ecdysozoa</taxon>
        <taxon>Arthropoda</taxon>
        <taxon>Hexapoda</taxon>
        <taxon>Insecta</taxon>
        <taxon>Pterygota</taxon>
        <taxon>Palaeoptera</taxon>
        <taxon>Odonata</taxon>
        <taxon>Epiprocta</taxon>
        <taxon>Anisoptera</taxon>
        <taxon>Libelluloidea</taxon>
        <taxon>Libellulidae</taxon>
        <taxon>Ladona</taxon>
    </lineage>
</organism>
<feature type="non-terminal residue" evidence="1">
    <location>
        <position position="1"/>
    </location>
</feature>
<keyword evidence="2" id="KW-1185">Reference proteome</keyword>
<protein>
    <submittedName>
        <fullName evidence="1">Uncharacterized protein</fullName>
    </submittedName>
</protein>
<dbReference type="EMBL" id="KZ308196">
    <property type="protein sequence ID" value="KAG8224417.1"/>
    <property type="molecule type" value="Genomic_DNA"/>
</dbReference>
<proteinExistence type="predicted"/>
<comment type="caution">
    <text evidence="1">The sequence shown here is derived from an EMBL/GenBank/DDBJ whole genome shotgun (WGS) entry which is preliminary data.</text>
</comment>
<dbReference type="Proteomes" id="UP000792457">
    <property type="component" value="Unassembled WGS sequence"/>
</dbReference>
<dbReference type="OrthoDB" id="6625314at2759"/>
<evidence type="ECO:0000313" key="1">
    <source>
        <dbReference type="EMBL" id="KAG8224417.1"/>
    </source>
</evidence>
<reference evidence="1" key="2">
    <citation type="submission" date="2017-10" db="EMBL/GenBank/DDBJ databases">
        <title>Ladona fulva Genome sequencing and assembly.</title>
        <authorList>
            <person name="Murali S."/>
            <person name="Richards S."/>
            <person name="Bandaranaike D."/>
            <person name="Bellair M."/>
            <person name="Blankenburg K."/>
            <person name="Chao H."/>
            <person name="Dinh H."/>
            <person name="Doddapaneni H."/>
            <person name="Dugan-Rocha S."/>
            <person name="Elkadiri S."/>
            <person name="Gnanaolivu R."/>
            <person name="Hernandez B."/>
            <person name="Skinner E."/>
            <person name="Javaid M."/>
            <person name="Lee S."/>
            <person name="Li M."/>
            <person name="Ming W."/>
            <person name="Munidasa M."/>
            <person name="Muniz J."/>
            <person name="Nguyen L."/>
            <person name="Hughes D."/>
            <person name="Osuji N."/>
            <person name="Pu L.-L."/>
            <person name="Puazo M."/>
            <person name="Qu C."/>
            <person name="Quiroz J."/>
            <person name="Raj R."/>
            <person name="Weissenberger G."/>
            <person name="Xin Y."/>
            <person name="Zou X."/>
            <person name="Han Y."/>
            <person name="Worley K."/>
            <person name="Muzny D."/>
            <person name="Gibbs R."/>
        </authorList>
    </citation>
    <scope>NUCLEOTIDE SEQUENCE</scope>
    <source>
        <strain evidence="1">Sampled in the wild</strain>
    </source>
</reference>
<accession>A0A8K0JXF4</accession>
<gene>
    <name evidence="1" type="ORF">J437_LFUL001367</name>
</gene>
<sequence length="102" mass="10939">MVQAKAKIFAEKLGSSDFKACHNVVRSSVSGEANDVDIDIDIFNGDETELFSRAIPAKTLSLIGEKYIGGKLYKEENTVSVCGNKEGDTEKPLIIGKAGDSD</sequence>